<proteinExistence type="predicted"/>
<dbReference type="InterPro" id="IPR003838">
    <property type="entry name" value="ABC3_permease_C"/>
</dbReference>
<feature type="transmembrane region" description="Helical" evidence="6">
    <location>
        <begin position="186"/>
        <end position="210"/>
    </location>
</feature>
<dbReference type="EMBL" id="JAPCID010000022">
    <property type="protein sequence ID" value="MDA0139129.1"/>
    <property type="molecule type" value="Genomic_DNA"/>
</dbReference>
<dbReference type="RefSeq" id="WP_202956659.1">
    <property type="nucleotide sequence ID" value="NZ_JAPCID010000022.1"/>
</dbReference>
<keyword evidence="4 6" id="KW-1133">Transmembrane helix</keyword>
<feature type="domain" description="ABC3 transporter permease C-terminal" evidence="7">
    <location>
        <begin position="193"/>
        <end position="309"/>
    </location>
</feature>
<keyword evidence="5 6" id="KW-0472">Membrane</keyword>
<feature type="transmembrane region" description="Helical" evidence="6">
    <location>
        <begin position="598"/>
        <end position="616"/>
    </location>
</feature>
<feature type="transmembrane region" description="Helical" evidence="6">
    <location>
        <begin position="327"/>
        <end position="346"/>
    </location>
</feature>
<feature type="transmembrane region" description="Helical" evidence="6">
    <location>
        <begin position="687"/>
        <end position="710"/>
    </location>
</feature>
<evidence type="ECO:0000313" key="9">
    <source>
        <dbReference type="Proteomes" id="UP001147700"/>
    </source>
</evidence>
<protein>
    <submittedName>
        <fullName evidence="8">ABC transporter permease</fullName>
    </submittedName>
</protein>
<evidence type="ECO:0000256" key="1">
    <source>
        <dbReference type="ARBA" id="ARBA00004651"/>
    </source>
</evidence>
<evidence type="ECO:0000256" key="4">
    <source>
        <dbReference type="ARBA" id="ARBA00022989"/>
    </source>
</evidence>
<dbReference type="PANTHER" id="PTHR30287">
    <property type="entry name" value="MEMBRANE COMPONENT OF PREDICTED ABC SUPERFAMILY METABOLITE UPTAKE TRANSPORTER"/>
    <property type="match status" value="1"/>
</dbReference>
<dbReference type="PANTHER" id="PTHR30287:SF1">
    <property type="entry name" value="INNER MEMBRANE PROTEIN"/>
    <property type="match status" value="1"/>
</dbReference>
<evidence type="ECO:0000259" key="7">
    <source>
        <dbReference type="Pfam" id="PF02687"/>
    </source>
</evidence>
<keyword evidence="2" id="KW-1003">Cell membrane</keyword>
<feature type="transmembrane region" description="Helical" evidence="6">
    <location>
        <begin position="352"/>
        <end position="376"/>
    </location>
</feature>
<sequence length="721" mass="75295">MRELLLGARLTLAGGRTGIVRTLLTALGVGLGVAALLLAASLPTVRAEQEAREQAREPVVTEGPAGAQTVLVGSLETEFLGREILGQLLQAEGPRPPLPPGLSRFPKPGEVYVTPGLAELLATPDGRRLLAPRLPGRVVGEIDRRVLVGPAELGFYGGTDDLELGGPVQRAERFGATGPRWPLDPALVLLVVIALVGLLIPVAAVVGAAVRTGGEERDRRLAALRLVGADHRMTRRIAAGEAILAAAVGVLFGIALFVVARAFVSEVEFQGLSLFGSDVRPSPLLGALVVVGVPVSAVLVSLLALRRVVAEPLGVVRNQGASRPRRLWWRLVLPLGGLVVLLPTTAQHEDNVNAIQLALGIIALLIGVAVLLPWLVERVVARLGAGTVAWQLAVRRLQLDPGGAARAVSGIAVAVAGAIALQMVFHGAQARFQDDTGADPDRAQLVLIRDAPRVTAGDVAGRLQRVDGVRSVTAVTEYDGGVYVGACAALRELARIGDCRPGDAFTTPPGGPAGAAKARYPEATVVGGRQDPGGAKRDGVFATRAPESDPVAVFAFVRADPSAYDAVRNAAAELDPLISVNQVERIATDAQFALMRRALFAGATIVMLLIGFSLLLTALEQLRERRRLLAVLVAFGTRRSTLSWSLLWQSAVPVALGLLVALTTGIGLGAILLAVIDAGIRVAWPDVLAMAAAGAVVVLLVTAASLPVLFRTMRPEGLRTE</sequence>
<evidence type="ECO:0000256" key="5">
    <source>
        <dbReference type="ARBA" id="ARBA00023136"/>
    </source>
</evidence>
<feature type="transmembrane region" description="Helical" evidence="6">
    <location>
        <begin position="284"/>
        <end position="306"/>
    </location>
</feature>
<accession>A0ABT4RKQ0</accession>
<dbReference type="Proteomes" id="UP001147700">
    <property type="component" value="Unassembled WGS sequence"/>
</dbReference>
<gene>
    <name evidence="8" type="ORF">OJ962_16630</name>
</gene>
<name>A0ABT4RKQ0_9ACTN</name>
<feature type="transmembrane region" description="Helical" evidence="6">
    <location>
        <begin position="654"/>
        <end position="675"/>
    </location>
</feature>
<keyword evidence="9" id="KW-1185">Reference proteome</keyword>
<comment type="caution">
    <text evidence="8">The sequence shown here is derived from an EMBL/GenBank/DDBJ whole genome shotgun (WGS) entry which is preliminary data.</text>
</comment>
<dbReference type="InterPro" id="IPR038766">
    <property type="entry name" value="Membrane_comp_ABC_pdt"/>
</dbReference>
<dbReference type="Pfam" id="PF02687">
    <property type="entry name" value="FtsX"/>
    <property type="match status" value="2"/>
</dbReference>
<feature type="transmembrane region" description="Helical" evidence="6">
    <location>
        <begin position="242"/>
        <end position="264"/>
    </location>
</feature>
<organism evidence="8 9">
    <name type="scientific">Solirubrobacter deserti</name>
    <dbReference type="NCBI Taxonomy" id="2282478"/>
    <lineage>
        <taxon>Bacteria</taxon>
        <taxon>Bacillati</taxon>
        <taxon>Actinomycetota</taxon>
        <taxon>Thermoleophilia</taxon>
        <taxon>Solirubrobacterales</taxon>
        <taxon>Solirubrobacteraceae</taxon>
        <taxon>Solirubrobacter</taxon>
    </lineage>
</organism>
<evidence type="ECO:0000256" key="6">
    <source>
        <dbReference type="SAM" id="Phobius"/>
    </source>
</evidence>
<feature type="domain" description="ABC3 transporter permease C-terminal" evidence="7">
    <location>
        <begin position="603"/>
        <end position="709"/>
    </location>
</feature>
<evidence type="ECO:0000256" key="2">
    <source>
        <dbReference type="ARBA" id="ARBA00022475"/>
    </source>
</evidence>
<comment type="subcellular location">
    <subcellularLocation>
        <location evidence="1">Cell membrane</location>
        <topology evidence="1">Multi-pass membrane protein</topology>
    </subcellularLocation>
</comment>
<feature type="transmembrane region" description="Helical" evidence="6">
    <location>
        <begin position="404"/>
        <end position="425"/>
    </location>
</feature>
<reference evidence="8" key="1">
    <citation type="submission" date="2022-10" db="EMBL/GenBank/DDBJ databases">
        <title>The WGS of Solirubrobacter sp. CPCC 204708.</title>
        <authorList>
            <person name="Jiang Z."/>
        </authorList>
    </citation>
    <scope>NUCLEOTIDE SEQUENCE</scope>
    <source>
        <strain evidence="8">CPCC 204708</strain>
    </source>
</reference>
<keyword evidence="3 6" id="KW-0812">Transmembrane</keyword>
<evidence type="ECO:0000256" key="3">
    <source>
        <dbReference type="ARBA" id="ARBA00022692"/>
    </source>
</evidence>
<evidence type="ECO:0000313" key="8">
    <source>
        <dbReference type="EMBL" id="MDA0139129.1"/>
    </source>
</evidence>